<evidence type="ECO:0000256" key="5">
    <source>
        <dbReference type="ARBA" id="ARBA00023239"/>
    </source>
</evidence>
<evidence type="ECO:0000256" key="6">
    <source>
        <dbReference type="ARBA" id="ARBA00029799"/>
    </source>
</evidence>
<reference evidence="7 8" key="1">
    <citation type="submission" date="2018-08" db="EMBL/GenBank/DDBJ databases">
        <title>Genomic Encyclopedia of Archaeal and Bacterial Type Strains, Phase II (KMG-II): from individual species to whole genera.</title>
        <authorList>
            <person name="Goeker M."/>
        </authorList>
    </citation>
    <scope>NUCLEOTIDE SEQUENCE [LARGE SCALE GENOMIC DNA]</scope>
    <source>
        <strain evidence="7 8">DSM 15986</strain>
    </source>
</reference>
<dbReference type="EC" id="4.1.2.13" evidence="3"/>
<dbReference type="OrthoDB" id="9813469at2"/>
<dbReference type="EMBL" id="QUNF01000029">
    <property type="protein sequence ID" value="REG81071.1"/>
    <property type="molecule type" value="Genomic_DNA"/>
</dbReference>
<proteinExistence type="inferred from homology"/>
<name>A0A3E0DGZ7_9BACT</name>
<dbReference type="AlphaFoldDB" id="A0A3E0DGZ7"/>
<dbReference type="GO" id="GO:0004332">
    <property type="term" value="F:fructose-bisphosphate aldolase activity"/>
    <property type="evidence" value="ECO:0007669"/>
    <property type="project" value="UniProtKB-EC"/>
</dbReference>
<dbReference type="PANTHER" id="PTHR11627">
    <property type="entry name" value="FRUCTOSE-BISPHOSPHATE ALDOLASE"/>
    <property type="match status" value="1"/>
</dbReference>
<evidence type="ECO:0000313" key="7">
    <source>
        <dbReference type="EMBL" id="REG81071.1"/>
    </source>
</evidence>
<dbReference type="InterPro" id="IPR000741">
    <property type="entry name" value="FBA_I"/>
</dbReference>
<dbReference type="Pfam" id="PF00274">
    <property type="entry name" value="Glycolytic"/>
    <property type="match status" value="1"/>
</dbReference>
<comment type="pathway">
    <text evidence="1">Carbohydrate degradation; glycolysis; D-glyceraldehyde 3-phosphate and glycerone phosphate from D-glucose: step 4/4.</text>
</comment>
<keyword evidence="4" id="KW-0324">Glycolysis</keyword>
<comment type="caution">
    <text evidence="7">The sequence shown here is derived from an EMBL/GenBank/DDBJ whole genome shotgun (WGS) entry which is preliminary data.</text>
</comment>
<evidence type="ECO:0000313" key="8">
    <source>
        <dbReference type="Proteomes" id="UP000256405"/>
    </source>
</evidence>
<dbReference type="Gene3D" id="3.20.20.70">
    <property type="entry name" value="Aldolase class I"/>
    <property type="match status" value="1"/>
</dbReference>
<protein>
    <recommendedName>
        <fullName evidence="3">fructose-bisphosphate aldolase</fullName>
        <ecNumber evidence="3">4.1.2.13</ecNumber>
    </recommendedName>
    <alternativeName>
        <fullName evidence="6">Fructose-bisphosphate aldolase class I</fullName>
    </alternativeName>
</protein>
<dbReference type="GO" id="GO:0006096">
    <property type="term" value="P:glycolytic process"/>
    <property type="evidence" value="ECO:0007669"/>
    <property type="project" value="UniProtKB-UniPathway"/>
</dbReference>
<dbReference type="SUPFAM" id="SSF51569">
    <property type="entry name" value="Aldolase"/>
    <property type="match status" value="1"/>
</dbReference>
<evidence type="ECO:0000256" key="2">
    <source>
        <dbReference type="ARBA" id="ARBA00010387"/>
    </source>
</evidence>
<accession>A0A3E0DGZ7</accession>
<comment type="similarity">
    <text evidence="2">Belongs to the class I fructose-bisphosphate aldolase family.</text>
</comment>
<dbReference type="RefSeq" id="WP_086543153.1">
    <property type="nucleotide sequence ID" value="NZ_MSSW01000063.1"/>
</dbReference>
<dbReference type="UniPathway" id="UPA00109">
    <property type="reaction ID" value="UER00183"/>
</dbReference>
<dbReference type="InterPro" id="IPR013785">
    <property type="entry name" value="Aldolase_TIM"/>
</dbReference>
<evidence type="ECO:0000256" key="3">
    <source>
        <dbReference type="ARBA" id="ARBA00013068"/>
    </source>
</evidence>
<organism evidence="7 8">
    <name type="scientific">Algoriphagus antarcticus</name>
    <dbReference type="NCBI Taxonomy" id="238540"/>
    <lineage>
        <taxon>Bacteria</taxon>
        <taxon>Pseudomonadati</taxon>
        <taxon>Bacteroidota</taxon>
        <taxon>Cytophagia</taxon>
        <taxon>Cytophagales</taxon>
        <taxon>Cyclobacteriaceae</taxon>
        <taxon>Algoriphagus</taxon>
    </lineage>
</organism>
<sequence>MDQFEKQFQRIQEGKGFIAALDQSGGSTPKALLGYGIKENVYSGKEEMYRLIHEMRVRVMKDPSFTGDKILGVILFEKTMNGFVDSVPVPEFLWRKNIVPFLKIDKGLKKIESGVKLMKEIPTISERLQDAKSKGIFGTKMRAVIYAKDEAGIIEIAKQQFEVAKVVLENGLIPIIEPEVDINADDKVEIETILREALLAELDKLSSDQNIILKLTLPTEADYYTELIQHENVIRVLALSGGYSRDTACRLLTQNHGMIASFSRALLDDLKVKQSPDQFSKGISTAIEEIYQASIT</sequence>
<keyword evidence="5" id="KW-0456">Lyase</keyword>
<gene>
    <name evidence="7" type="ORF">C8N25_12916</name>
</gene>
<dbReference type="Proteomes" id="UP000256405">
    <property type="component" value="Unassembled WGS sequence"/>
</dbReference>
<dbReference type="NCBIfam" id="NF003784">
    <property type="entry name" value="PRK05377.1"/>
    <property type="match status" value="1"/>
</dbReference>
<keyword evidence="8" id="KW-1185">Reference proteome</keyword>
<evidence type="ECO:0000256" key="4">
    <source>
        <dbReference type="ARBA" id="ARBA00023152"/>
    </source>
</evidence>
<evidence type="ECO:0000256" key="1">
    <source>
        <dbReference type="ARBA" id="ARBA00004714"/>
    </source>
</evidence>